<dbReference type="InterPro" id="IPR012296">
    <property type="entry name" value="Nuclease_put_TT1808"/>
</dbReference>
<dbReference type="InterPro" id="IPR008538">
    <property type="entry name" value="Uma2"/>
</dbReference>
<dbReference type="InterPro" id="IPR011335">
    <property type="entry name" value="Restrct_endonuc-II-like"/>
</dbReference>
<dbReference type="PANTHER" id="PTHR47152:SF1">
    <property type="entry name" value="SLL1186 PROTEIN"/>
    <property type="match status" value="1"/>
</dbReference>
<dbReference type="AlphaFoldDB" id="A0A938B3N5"/>
<dbReference type="Gene3D" id="3.90.1570.10">
    <property type="entry name" value="tt1808, chain A"/>
    <property type="match status" value="1"/>
</dbReference>
<dbReference type="Pfam" id="PF05685">
    <property type="entry name" value="Uma2"/>
    <property type="match status" value="1"/>
</dbReference>
<keyword evidence="2" id="KW-0255">Endonuclease</keyword>
<accession>A0A938B3N5</accession>
<keyword evidence="2" id="KW-0540">Nuclease</keyword>
<gene>
    <name evidence="2" type="ORF">FJZ47_09200</name>
</gene>
<evidence type="ECO:0000313" key="3">
    <source>
        <dbReference type="Proteomes" id="UP000712673"/>
    </source>
</evidence>
<dbReference type="Proteomes" id="UP000712673">
    <property type="component" value="Unassembled WGS sequence"/>
</dbReference>
<dbReference type="SUPFAM" id="SSF52980">
    <property type="entry name" value="Restriction endonuclease-like"/>
    <property type="match status" value="1"/>
</dbReference>
<comment type="caution">
    <text evidence="2">The sequence shown here is derived from an EMBL/GenBank/DDBJ whole genome shotgun (WGS) entry which is preliminary data.</text>
</comment>
<sequence>MLVALQRLEVPPGQKVRLHEVTWEEFNAILEELGEHRGCRVAYAHGVLEIMSPLAEHEYDREIIGDLVKALLEEQGREFCSLGSTTFTKPPTHGLEPDQCFYIQHEAAIRGKKRIDLASDPPPDLALEVDLTSRTHPATYAALGVPELWRFAQGELHIYVLHGHDYVEVSESPTFPALALRDVLPAHLAESKRAGRSVAMRHFRSWVQSQRHA</sequence>
<feature type="domain" description="Putative restriction endonuclease" evidence="1">
    <location>
        <begin position="23"/>
        <end position="185"/>
    </location>
</feature>
<dbReference type="GO" id="GO:0004519">
    <property type="term" value="F:endonuclease activity"/>
    <property type="evidence" value="ECO:0007669"/>
    <property type="project" value="UniProtKB-KW"/>
</dbReference>
<evidence type="ECO:0000313" key="2">
    <source>
        <dbReference type="EMBL" id="MBM3223963.1"/>
    </source>
</evidence>
<dbReference type="EMBL" id="VGLS01000232">
    <property type="protein sequence ID" value="MBM3223963.1"/>
    <property type="molecule type" value="Genomic_DNA"/>
</dbReference>
<organism evidence="2 3">
    <name type="scientific">Tectimicrobiota bacterium</name>
    <dbReference type="NCBI Taxonomy" id="2528274"/>
    <lineage>
        <taxon>Bacteria</taxon>
        <taxon>Pseudomonadati</taxon>
        <taxon>Nitrospinota/Tectimicrobiota group</taxon>
        <taxon>Candidatus Tectimicrobiota</taxon>
    </lineage>
</organism>
<dbReference type="CDD" id="cd06260">
    <property type="entry name" value="DUF820-like"/>
    <property type="match status" value="1"/>
</dbReference>
<keyword evidence="2" id="KW-0378">Hydrolase</keyword>
<protein>
    <submittedName>
        <fullName evidence="2">Uma2 family endonuclease</fullName>
    </submittedName>
</protein>
<evidence type="ECO:0000259" key="1">
    <source>
        <dbReference type="Pfam" id="PF05685"/>
    </source>
</evidence>
<name>A0A938B3N5_UNCTE</name>
<reference evidence="2" key="1">
    <citation type="submission" date="2019-03" db="EMBL/GenBank/DDBJ databases">
        <title>Lake Tanganyika Metagenome-Assembled Genomes (MAGs).</title>
        <authorList>
            <person name="Tran P."/>
        </authorList>
    </citation>
    <scope>NUCLEOTIDE SEQUENCE</scope>
    <source>
        <strain evidence="2">K_DeepCast_65m_m2_066</strain>
    </source>
</reference>
<dbReference type="PANTHER" id="PTHR47152">
    <property type="entry name" value="SLR2084 PROTEIN-RELATED"/>
    <property type="match status" value="1"/>
</dbReference>
<proteinExistence type="predicted"/>